<dbReference type="GO" id="GO:0003727">
    <property type="term" value="F:single-stranded RNA binding"/>
    <property type="evidence" value="ECO:0007669"/>
    <property type="project" value="InterPro"/>
</dbReference>
<dbReference type="PROSITE" id="PS50889">
    <property type="entry name" value="S4"/>
    <property type="match status" value="1"/>
</dbReference>
<dbReference type="SUPFAM" id="SSF55174">
    <property type="entry name" value="Alpha-L RNA-binding motif"/>
    <property type="match status" value="1"/>
</dbReference>
<dbReference type="CDD" id="cd00165">
    <property type="entry name" value="S4"/>
    <property type="match status" value="1"/>
</dbReference>
<keyword evidence="2" id="KW-0694">RNA-binding</keyword>
<dbReference type="PIRSF" id="PIRSF016821">
    <property type="entry name" value="HSP15"/>
    <property type="match status" value="1"/>
</dbReference>
<dbReference type="Pfam" id="PF01479">
    <property type="entry name" value="S4"/>
    <property type="match status" value="1"/>
</dbReference>
<feature type="domain" description="RNA-binding S4" evidence="5">
    <location>
        <begin position="5"/>
        <end position="66"/>
    </location>
</feature>
<dbReference type="GO" id="GO:0034605">
    <property type="term" value="P:cellular response to heat"/>
    <property type="evidence" value="ECO:0007669"/>
    <property type="project" value="InterPro"/>
</dbReference>
<reference evidence="6" key="1">
    <citation type="submission" date="2018-06" db="EMBL/GenBank/DDBJ databases">
        <authorList>
            <person name="Zhirakovskaya E."/>
        </authorList>
    </citation>
    <scope>NUCLEOTIDE SEQUENCE</scope>
</reference>
<protein>
    <submittedName>
        <fullName evidence="6">Ribosome-associated heat shock protein implicated in the recycling of the 50S subunit (S4 paralog)</fullName>
    </submittedName>
</protein>
<dbReference type="InterPro" id="IPR036986">
    <property type="entry name" value="S4_RNA-bd_sf"/>
</dbReference>
<evidence type="ECO:0000256" key="1">
    <source>
        <dbReference type="ARBA" id="ARBA00008396"/>
    </source>
</evidence>
<dbReference type="GO" id="GO:0043023">
    <property type="term" value="F:ribosomal large subunit binding"/>
    <property type="evidence" value="ECO:0007669"/>
    <property type="project" value="InterPro"/>
</dbReference>
<dbReference type="SMART" id="SM00363">
    <property type="entry name" value="S4"/>
    <property type="match status" value="1"/>
</dbReference>
<dbReference type="InterPro" id="IPR002942">
    <property type="entry name" value="S4_RNA-bd"/>
</dbReference>
<organism evidence="6">
    <name type="scientific">hydrothermal vent metagenome</name>
    <dbReference type="NCBI Taxonomy" id="652676"/>
    <lineage>
        <taxon>unclassified sequences</taxon>
        <taxon>metagenomes</taxon>
        <taxon>ecological metagenomes</taxon>
    </lineage>
</organism>
<evidence type="ECO:0000313" key="6">
    <source>
        <dbReference type="EMBL" id="VAW18869.1"/>
    </source>
</evidence>
<evidence type="ECO:0000259" key="5">
    <source>
        <dbReference type="SMART" id="SM00363"/>
    </source>
</evidence>
<evidence type="ECO:0000256" key="2">
    <source>
        <dbReference type="ARBA" id="ARBA00022884"/>
    </source>
</evidence>
<keyword evidence="6" id="KW-0346">Stress response</keyword>
<sequence>MLESVRVDKWLWSVRICKTRVISTGLCKRQKVSIDGQNVKPSREVSIGQVISVRRDGIHWTYKVLKCIDKRVGAKIALECYENLTSKEELNKLRLIKSGWVPRRDQGTGRPTKKERRDIDRLLKKED</sequence>
<name>A0A3B0U368_9ZZZZ</name>
<accession>A0A3B0U368</accession>
<evidence type="ECO:0000256" key="4">
    <source>
        <dbReference type="SAM" id="MobiDB-lite"/>
    </source>
</evidence>
<keyword evidence="3" id="KW-0238">DNA-binding</keyword>
<feature type="region of interest" description="Disordered" evidence="4">
    <location>
        <begin position="102"/>
        <end position="127"/>
    </location>
</feature>
<dbReference type="AlphaFoldDB" id="A0A3B0U368"/>
<proteinExistence type="inferred from homology"/>
<gene>
    <name evidence="6" type="ORF">MNBD_BACTEROID05-20</name>
</gene>
<feature type="compositionally biased region" description="Basic and acidic residues" evidence="4">
    <location>
        <begin position="115"/>
        <end position="127"/>
    </location>
</feature>
<dbReference type="GO" id="GO:0003677">
    <property type="term" value="F:DNA binding"/>
    <property type="evidence" value="ECO:0007669"/>
    <property type="project" value="UniProtKB-KW"/>
</dbReference>
<dbReference type="EMBL" id="UOEN01000437">
    <property type="protein sequence ID" value="VAW18869.1"/>
    <property type="molecule type" value="Genomic_DNA"/>
</dbReference>
<dbReference type="InterPro" id="IPR025708">
    <property type="entry name" value="HSP15"/>
</dbReference>
<comment type="similarity">
    <text evidence="1">Belongs to the HSP15 family.</text>
</comment>
<evidence type="ECO:0000256" key="3">
    <source>
        <dbReference type="ARBA" id="ARBA00023125"/>
    </source>
</evidence>
<dbReference type="Gene3D" id="3.10.290.10">
    <property type="entry name" value="RNA-binding S4 domain"/>
    <property type="match status" value="1"/>
</dbReference>